<dbReference type="KEGG" id="srho:HH216_19775"/>
<keyword evidence="3" id="KW-1185">Reference proteome</keyword>
<dbReference type="PANTHER" id="PTHR43685">
    <property type="entry name" value="GLYCOSYLTRANSFERASE"/>
    <property type="match status" value="1"/>
</dbReference>
<dbReference type="Proteomes" id="UP000501128">
    <property type="component" value="Chromosome"/>
</dbReference>
<evidence type="ECO:0000313" key="3">
    <source>
        <dbReference type="Proteomes" id="UP000501128"/>
    </source>
</evidence>
<evidence type="ECO:0000313" key="2">
    <source>
        <dbReference type="EMBL" id="QJD81433.1"/>
    </source>
</evidence>
<protein>
    <submittedName>
        <fullName evidence="2">Glycosyltransferase</fullName>
    </submittedName>
</protein>
<sequence length="335" mass="38081">MSPFLNQSKPWVSVICTCYNQGSFVGEALRSVVEQDYPNVELVVIDNGSTDQSIQQIDEFAARHPAVRVIKNPTNVGLNRAFNQGLKLTVGRYVIDLAADDVLLPGRIAKQAELFNRLPGYYAVVFTNAAFIDGQGNRLGTHYPLDSNGRARVRVPSGNVFCDVLDRHFVCTPTMMMRRSVLDELGGYDESLAFEDFDFWVRSARSYHYAYLDDVLTLKRRLPDSLSTQVMQRNNQLLASSLIVCQRAFDTCQTDNEQHILARRIGQFVRKAFYAEQFDLALRFGQLLSRIESPGAATRLFLGMSYVHLPVNGLYRRYRNWQLSRQLKLAGVIHR</sequence>
<dbReference type="InterPro" id="IPR050834">
    <property type="entry name" value="Glycosyltransf_2"/>
</dbReference>
<dbReference type="AlphaFoldDB" id="A0A7L5DVP8"/>
<organism evidence="2 3">
    <name type="scientific">Spirosoma rhododendri</name>
    <dbReference type="NCBI Taxonomy" id="2728024"/>
    <lineage>
        <taxon>Bacteria</taxon>
        <taxon>Pseudomonadati</taxon>
        <taxon>Bacteroidota</taxon>
        <taxon>Cytophagia</taxon>
        <taxon>Cytophagales</taxon>
        <taxon>Cytophagaceae</taxon>
        <taxon>Spirosoma</taxon>
    </lineage>
</organism>
<dbReference type="GO" id="GO:0016740">
    <property type="term" value="F:transferase activity"/>
    <property type="evidence" value="ECO:0007669"/>
    <property type="project" value="UniProtKB-KW"/>
</dbReference>
<feature type="domain" description="Glycosyltransferase 2-like" evidence="1">
    <location>
        <begin position="13"/>
        <end position="185"/>
    </location>
</feature>
<gene>
    <name evidence="2" type="ORF">HH216_19775</name>
</gene>
<dbReference type="EMBL" id="CP051677">
    <property type="protein sequence ID" value="QJD81433.1"/>
    <property type="molecule type" value="Genomic_DNA"/>
</dbReference>
<reference evidence="2 3" key="1">
    <citation type="submission" date="2020-04" db="EMBL/GenBank/DDBJ databases">
        <title>Genome sequencing of novel species.</title>
        <authorList>
            <person name="Heo J."/>
            <person name="Kim S.-J."/>
            <person name="Kim J.-S."/>
            <person name="Hong S.-B."/>
            <person name="Kwon S.-W."/>
        </authorList>
    </citation>
    <scope>NUCLEOTIDE SEQUENCE [LARGE SCALE GENOMIC DNA]</scope>
    <source>
        <strain evidence="2 3">CJU-R4</strain>
    </source>
</reference>
<accession>A0A7L5DVP8</accession>
<dbReference type="SUPFAM" id="SSF53448">
    <property type="entry name" value="Nucleotide-diphospho-sugar transferases"/>
    <property type="match status" value="1"/>
</dbReference>
<name>A0A7L5DVP8_9BACT</name>
<proteinExistence type="predicted"/>
<dbReference type="InterPro" id="IPR029044">
    <property type="entry name" value="Nucleotide-diphossugar_trans"/>
</dbReference>
<dbReference type="InterPro" id="IPR001173">
    <property type="entry name" value="Glyco_trans_2-like"/>
</dbReference>
<keyword evidence="2" id="KW-0808">Transferase</keyword>
<dbReference type="Gene3D" id="3.90.550.10">
    <property type="entry name" value="Spore Coat Polysaccharide Biosynthesis Protein SpsA, Chain A"/>
    <property type="match status" value="1"/>
</dbReference>
<evidence type="ECO:0000259" key="1">
    <source>
        <dbReference type="Pfam" id="PF00535"/>
    </source>
</evidence>
<dbReference type="PANTHER" id="PTHR43685:SF2">
    <property type="entry name" value="GLYCOSYLTRANSFERASE 2-LIKE DOMAIN-CONTAINING PROTEIN"/>
    <property type="match status" value="1"/>
</dbReference>
<dbReference type="Pfam" id="PF00535">
    <property type="entry name" value="Glycos_transf_2"/>
    <property type="match status" value="1"/>
</dbReference>